<protein>
    <submittedName>
        <fullName evidence="1">Terpenoid synthase</fullName>
    </submittedName>
</protein>
<dbReference type="Gene3D" id="1.10.600.10">
    <property type="entry name" value="Farnesyl Diphosphate Synthase"/>
    <property type="match status" value="1"/>
</dbReference>
<reference evidence="1" key="1">
    <citation type="journal article" date="2021" name="J Fungi (Basel)">
        <title>Genomic and Metabolomic Analyses of the Marine Fungus Emericellopsis cladophorae: Insights into Saltwater Adaptability Mechanisms and Its Biosynthetic Potential.</title>
        <authorList>
            <person name="Goncalves M.F.M."/>
            <person name="Hilario S."/>
            <person name="Van de Peer Y."/>
            <person name="Esteves A.C."/>
            <person name="Alves A."/>
        </authorList>
    </citation>
    <scope>NUCLEOTIDE SEQUENCE</scope>
    <source>
        <strain evidence="1">MUM 19.33</strain>
    </source>
</reference>
<accession>A0A9Q0BGH7</accession>
<dbReference type="OrthoDB" id="6921389at2759"/>
<evidence type="ECO:0000313" key="2">
    <source>
        <dbReference type="Proteomes" id="UP001055219"/>
    </source>
</evidence>
<organism evidence="1 2">
    <name type="scientific">Emericellopsis cladophorae</name>
    <dbReference type="NCBI Taxonomy" id="2686198"/>
    <lineage>
        <taxon>Eukaryota</taxon>
        <taxon>Fungi</taxon>
        <taxon>Dikarya</taxon>
        <taxon>Ascomycota</taxon>
        <taxon>Pezizomycotina</taxon>
        <taxon>Sordariomycetes</taxon>
        <taxon>Hypocreomycetidae</taxon>
        <taxon>Hypocreales</taxon>
        <taxon>Bionectriaceae</taxon>
        <taxon>Emericellopsis</taxon>
    </lineage>
</organism>
<sequence length="321" mass="36273">MSLDSFSAILKPLDGREIPGFFSRYPVGINVEADRITKALRRIGIEATMPDTRERHRAKVRQASTYGDPFSICHCSAFPDRLELVGCIIEIMWIHDDIIEELDHSIAMKEHELLAQVLTVHIDPSTFVAVNRRQSALARILRLAIDMDPAQGPALVKTLQTYLAAYDSTSVNFDKFEEYSAFRILNSGYAMSSFLMRWGMGFQLSEEEYAQVKEYDMAIASAAGLTNDYFSWNVEKNQPTDRVRNGVDVLRRELRLSEGAAMTMLAGVIVDEERRAVRLKQALVRQGPSERVLLYCTAIELFAGGSCYWQATAPRYQVQEA</sequence>
<comment type="caution">
    <text evidence="1">The sequence shown here is derived from an EMBL/GenBank/DDBJ whole genome shotgun (WGS) entry which is preliminary data.</text>
</comment>
<dbReference type="GeneID" id="75834608"/>
<name>A0A9Q0BGH7_9HYPO</name>
<dbReference type="Proteomes" id="UP001055219">
    <property type="component" value="Unassembled WGS sequence"/>
</dbReference>
<dbReference type="SUPFAM" id="SSF48576">
    <property type="entry name" value="Terpenoid synthases"/>
    <property type="match status" value="1"/>
</dbReference>
<dbReference type="EMBL" id="JAGIXG020000003">
    <property type="protein sequence ID" value="KAI6785042.1"/>
    <property type="molecule type" value="Genomic_DNA"/>
</dbReference>
<proteinExistence type="predicted"/>
<dbReference type="InterPro" id="IPR008949">
    <property type="entry name" value="Isoprenoid_synthase_dom_sf"/>
</dbReference>
<keyword evidence="2" id="KW-1185">Reference proteome</keyword>
<reference evidence="1" key="2">
    <citation type="submission" date="2022-07" db="EMBL/GenBank/DDBJ databases">
        <authorList>
            <person name="Goncalves M.F.M."/>
            <person name="Hilario S."/>
            <person name="Van De Peer Y."/>
            <person name="Esteves A.C."/>
            <person name="Alves A."/>
        </authorList>
    </citation>
    <scope>NUCLEOTIDE SEQUENCE</scope>
    <source>
        <strain evidence="1">MUM 19.33</strain>
    </source>
</reference>
<dbReference type="AlphaFoldDB" id="A0A9Q0BGH7"/>
<gene>
    <name evidence="1" type="ORF">J7T54_008136</name>
</gene>
<dbReference type="RefSeq" id="XP_051365898.1">
    <property type="nucleotide sequence ID" value="XM_051502735.1"/>
</dbReference>
<dbReference type="Pfam" id="PF19086">
    <property type="entry name" value="Terpene_syn_C_2"/>
    <property type="match status" value="1"/>
</dbReference>
<evidence type="ECO:0000313" key="1">
    <source>
        <dbReference type="EMBL" id="KAI6785042.1"/>
    </source>
</evidence>